<dbReference type="PANTHER" id="PTHR22983:SF6">
    <property type="entry name" value="SERINE_THREONINE-PROTEIN KINASE 36"/>
    <property type="match status" value="1"/>
</dbReference>
<comment type="catalytic activity">
    <reaction evidence="8">
        <text>L-seryl-[protein] + ATP = O-phospho-L-seryl-[protein] + ADP + H(+)</text>
        <dbReference type="Rhea" id="RHEA:17989"/>
        <dbReference type="Rhea" id="RHEA-COMP:9863"/>
        <dbReference type="Rhea" id="RHEA-COMP:11604"/>
        <dbReference type="ChEBI" id="CHEBI:15378"/>
        <dbReference type="ChEBI" id="CHEBI:29999"/>
        <dbReference type="ChEBI" id="CHEBI:30616"/>
        <dbReference type="ChEBI" id="CHEBI:83421"/>
        <dbReference type="ChEBI" id="CHEBI:456216"/>
        <dbReference type="EC" id="2.7.11.1"/>
    </reaction>
</comment>
<dbReference type="GO" id="GO:0005737">
    <property type="term" value="C:cytoplasm"/>
    <property type="evidence" value="ECO:0007669"/>
    <property type="project" value="TreeGrafter"/>
</dbReference>
<evidence type="ECO:0000256" key="9">
    <source>
        <dbReference type="PROSITE-ProRule" id="PRU10141"/>
    </source>
</evidence>
<evidence type="ECO:0000256" key="5">
    <source>
        <dbReference type="ARBA" id="ARBA00022777"/>
    </source>
</evidence>
<protein>
    <recommendedName>
        <fullName evidence="1">non-specific serine/threonine protein kinase</fullName>
        <ecNumber evidence="1">2.7.11.1</ecNumber>
    </recommendedName>
</protein>
<dbReference type="InterPro" id="IPR000719">
    <property type="entry name" value="Prot_kinase_dom"/>
</dbReference>
<feature type="domain" description="Protein kinase" evidence="10">
    <location>
        <begin position="34"/>
        <end position="73"/>
    </location>
</feature>
<accession>A0A8S1KY18</accession>
<keyword evidence="6 9" id="KW-0067">ATP-binding</keyword>
<comment type="caution">
    <text evidence="11">The sequence shown here is derived from an EMBL/GenBank/DDBJ whole genome shotgun (WGS) entry which is preliminary data.</text>
</comment>
<comment type="catalytic activity">
    <reaction evidence="7">
        <text>L-threonyl-[protein] + ATP = O-phospho-L-threonyl-[protein] + ADP + H(+)</text>
        <dbReference type="Rhea" id="RHEA:46608"/>
        <dbReference type="Rhea" id="RHEA-COMP:11060"/>
        <dbReference type="Rhea" id="RHEA-COMP:11605"/>
        <dbReference type="ChEBI" id="CHEBI:15378"/>
        <dbReference type="ChEBI" id="CHEBI:30013"/>
        <dbReference type="ChEBI" id="CHEBI:30616"/>
        <dbReference type="ChEBI" id="CHEBI:61977"/>
        <dbReference type="ChEBI" id="CHEBI:456216"/>
        <dbReference type="EC" id="2.7.11.1"/>
    </reaction>
</comment>
<keyword evidence="3" id="KW-0808">Transferase</keyword>
<dbReference type="GO" id="GO:0005524">
    <property type="term" value="F:ATP binding"/>
    <property type="evidence" value="ECO:0007669"/>
    <property type="project" value="UniProtKB-UniRule"/>
</dbReference>
<evidence type="ECO:0000256" key="3">
    <source>
        <dbReference type="ARBA" id="ARBA00022679"/>
    </source>
</evidence>
<evidence type="ECO:0000256" key="8">
    <source>
        <dbReference type="ARBA" id="ARBA00048679"/>
    </source>
</evidence>
<evidence type="ECO:0000256" key="6">
    <source>
        <dbReference type="ARBA" id="ARBA00022840"/>
    </source>
</evidence>
<feature type="binding site" evidence="9">
    <location>
        <position position="63"/>
    </location>
    <ligand>
        <name>ATP</name>
        <dbReference type="ChEBI" id="CHEBI:30616"/>
    </ligand>
</feature>
<dbReference type="Proteomes" id="UP000692954">
    <property type="component" value="Unassembled WGS sequence"/>
</dbReference>
<keyword evidence="12" id="KW-1185">Reference proteome</keyword>
<gene>
    <name evidence="11" type="ORF">PSON_ATCC_30995.1.T0120453</name>
</gene>
<dbReference type="GO" id="GO:0004674">
    <property type="term" value="F:protein serine/threonine kinase activity"/>
    <property type="evidence" value="ECO:0007669"/>
    <property type="project" value="UniProtKB-KW"/>
</dbReference>
<dbReference type="EMBL" id="CAJJDN010000012">
    <property type="protein sequence ID" value="CAD8058865.1"/>
    <property type="molecule type" value="Genomic_DNA"/>
</dbReference>
<dbReference type="PROSITE" id="PS50011">
    <property type="entry name" value="PROTEIN_KINASE_DOM"/>
    <property type="match status" value="1"/>
</dbReference>
<keyword evidence="4 9" id="KW-0547">Nucleotide-binding</keyword>
<evidence type="ECO:0000259" key="10">
    <source>
        <dbReference type="PROSITE" id="PS50011"/>
    </source>
</evidence>
<dbReference type="PROSITE" id="PS00107">
    <property type="entry name" value="PROTEIN_KINASE_ATP"/>
    <property type="match status" value="1"/>
</dbReference>
<dbReference type="AlphaFoldDB" id="A0A8S1KY18"/>
<evidence type="ECO:0000256" key="1">
    <source>
        <dbReference type="ARBA" id="ARBA00012513"/>
    </source>
</evidence>
<dbReference type="OrthoDB" id="266718at2759"/>
<evidence type="ECO:0000256" key="4">
    <source>
        <dbReference type="ARBA" id="ARBA00022741"/>
    </source>
</evidence>
<reference evidence="11" key="1">
    <citation type="submission" date="2021-01" db="EMBL/GenBank/DDBJ databases">
        <authorList>
            <consortium name="Genoscope - CEA"/>
            <person name="William W."/>
        </authorList>
    </citation>
    <scope>NUCLEOTIDE SEQUENCE</scope>
</reference>
<dbReference type="InterPro" id="IPR017441">
    <property type="entry name" value="Protein_kinase_ATP_BS"/>
</dbReference>
<organism evidence="11 12">
    <name type="scientific">Paramecium sonneborni</name>
    <dbReference type="NCBI Taxonomy" id="65129"/>
    <lineage>
        <taxon>Eukaryota</taxon>
        <taxon>Sar</taxon>
        <taxon>Alveolata</taxon>
        <taxon>Ciliophora</taxon>
        <taxon>Intramacronucleata</taxon>
        <taxon>Oligohymenophorea</taxon>
        <taxon>Peniculida</taxon>
        <taxon>Parameciidae</taxon>
        <taxon>Paramecium</taxon>
    </lineage>
</organism>
<sequence length="73" mass="8480">MLNVVFHFKIKIINNEILYSILFQQQSQNQLENYHILLLIGEGSFGQVYKGRLKKSNQIAALKFISKIGKLEK</sequence>
<keyword evidence="2" id="KW-0723">Serine/threonine-protein kinase</keyword>
<evidence type="ECO:0000256" key="7">
    <source>
        <dbReference type="ARBA" id="ARBA00047899"/>
    </source>
</evidence>
<name>A0A8S1KY18_9CILI</name>
<dbReference type="PANTHER" id="PTHR22983">
    <property type="entry name" value="PROTEIN KINASE RELATED"/>
    <property type="match status" value="1"/>
</dbReference>
<keyword evidence="5" id="KW-0418">Kinase</keyword>
<evidence type="ECO:0000256" key="2">
    <source>
        <dbReference type="ARBA" id="ARBA00022527"/>
    </source>
</evidence>
<evidence type="ECO:0000313" key="12">
    <source>
        <dbReference type="Proteomes" id="UP000692954"/>
    </source>
</evidence>
<dbReference type="EC" id="2.7.11.1" evidence="1"/>
<proteinExistence type="predicted"/>
<evidence type="ECO:0000313" key="11">
    <source>
        <dbReference type="EMBL" id="CAD8058865.1"/>
    </source>
</evidence>